<name>A0A0G4B632_9BACT</name>
<keyword evidence="1" id="KW-1133">Transmembrane helix</keyword>
<gene>
    <name evidence="2" type="ORF">UT28_C0001G0679</name>
</gene>
<dbReference type="EMBL" id="CP011213">
    <property type="protein sequence ID" value="AKM82472.1"/>
    <property type="molecule type" value="Genomic_DNA"/>
</dbReference>
<dbReference type="KEGG" id="bbgw:UT28_C0001G0679"/>
<evidence type="ECO:0000313" key="2">
    <source>
        <dbReference type="EMBL" id="AKM82472.1"/>
    </source>
</evidence>
<reference evidence="2 3" key="1">
    <citation type="journal article" date="2015" name="Nature">
        <title>rRNA introns, odd ribosomes, and small enigmatic genomes across a large radiation of phyla.</title>
        <authorList>
            <person name="Brown C.T."/>
            <person name="Hug L.A."/>
            <person name="Thomas B.C."/>
            <person name="Sharon I."/>
            <person name="Castelle C.J."/>
            <person name="Singh A."/>
            <person name="Wilkins M.J."/>
            <person name="Williams K.H."/>
            <person name="Banfield J.F."/>
        </authorList>
    </citation>
    <scope>NUCLEOTIDE SEQUENCE [LARGE SCALE GENOMIC DNA]</scope>
</reference>
<evidence type="ECO:0000256" key="1">
    <source>
        <dbReference type="SAM" id="Phobius"/>
    </source>
</evidence>
<feature type="transmembrane region" description="Helical" evidence="1">
    <location>
        <begin position="20"/>
        <end position="41"/>
    </location>
</feature>
<dbReference type="AlphaFoldDB" id="A0A0G4B632"/>
<sequence>MGKLFRPDYIFSATPPANGLYIYLLIVFGLMIVIAILLAFFKSKLEKIYLKLQNRIFNLLLTLGIIGLFFVLFRYEQIPYFGSRLMILLLLLTFLFWGGWIAFYWIFEIPQEKLEARKKQKFIKYLPQAAKRKIRGSTR</sequence>
<organism evidence="2 3">
    <name type="scientific">Berkelbacteria bacterium GW2011_GWE1_39_12</name>
    <dbReference type="NCBI Taxonomy" id="1618337"/>
    <lineage>
        <taxon>Bacteria</taxon>
        <taxon>Candidatus Berkelbacteria</taxon>
    </lineage>
</organism>
<feature type="transmembrane region" description="Helical" evidence="1">
    <location>
        <begin position="85"/>
        <end position="107"/>
    </location>
</feature>
<dbReference type="STRING" id="1618337.UT28_C0001G0679"/>
<feature type="transmembrane region" description="Helical" evidence="1">
    <location>
        <begin position="56"/>
        <end position="73"/>
    </location>
</feature>
<evidence type="ECO:0000313" key="3">
    <source>
        <dbReference type="Proteomes" id="UP000035648"/>
    </source>
</evidence>
<protein>
    <submittedName>
        <fullName evidence="2">Uncharacterized protein</fullName>
    </submittedName>
</protein>
<keyword evidence="1" id="KW-0812">Transmembrane</keyword>
<keyword evidence="1" id="KW-0472">Membrane</keyword>
<proteinExistence type="predicted"/>
<dbReference type="Proteomes" id="UP000035648">
    <property type="component" value="Chromosome"/>
</dbReference>
<accession>A0A0G4B632</accession>